<sequence>MMTVYTINFQSKRGVNSNYALFIEPPVISGTSPEACMNVWYTSFVLNHGYFDIKTGVDYYAWVGTATAKPAPGVTVNTDTFGMVIEAQYPDDHGPPLPLPRELIRD</sequence>
<evidence type="ECO:0000313" key="1">
    <source>
        <dbReference type="EMBL" id="KAF5867015.1"/>
    </source>
</evidence>
<proteinExistence type="predicted"/>
<organism evidence="1 2">
    <name type="scientific">Petromyces alliaceus</name>
    <name type="common">Aspergillus alliaceus</name>
    <dbReference type="NCBI Taxonomy" id="209559"/>
    <lineage>
        <taxon>Eukaryota</taxon>
        <taxon>Fungi</taxon>
        <taxon>Dikarya</taxon>
        <taxon>Ascomycota</taxon>
        <taxon>Pezizomycotina</taxon>
        <taxon>Eurotiomycetes</taxon>
        <taxon>Eurotiomycetidae</taxon>
        <taxon>Eurotiales</taxon>
        <taxon>Aspergillaceae</taxon>
        <taxon>Aspergillus</taxon>
        <taxon>Aspergillus subgen. Circumdati</taxon>
    </lineage>
</organism>
<dbReference type="EMBL" id="SPNV01000003">
    <property type="protein sequence ID" value="KAF5867015.1"/>
    <property type="molecule type" value="Genomic_DNA"/>
</dbReference>
<name>A0A8H6ECY8_PETAA</name>
<protein>
    <submittedName>
        <fullName evidence="1">Uncharacterized protein</fullName>
    </submittedName>
</protein>
<dbReference type="AlphaFoldDB" id="A0A8H6ECY8"/>
<gene>
    <name evidence="1" type="ORF">ETB97_006861</name>
</gene>
<keyword evidence="2" id="KW-1185">Reference proteome</keyword>
<evidence type="ECO:0000313" key="2">
    <source>
        <dbReference type="Proteomes" id="UP000541154"/>
    </source>
</evidence>
<reference evidence="1 2" key="1">
    <citation type="submission" date="2019-04" db="EMBL/GenBank/DDBJ databases">
        <title>Aspergillus burnettii sp. nov., novel species from soil in southeast Queensland.</title>
        <authorList>
            <person name="Gilchrist C.L.M."/>
            <person name="Pitt J.I."/>
            <person name="Lange L."/>
            <person name="Lacey H.J."/>
            <person name="Vuong D."/>
            <person name="Midgley D.J."/>
            <person name="Greenfield P."/>
            <person name="Bradbury M."/>
            <person name="Lacey E."/>
            <person name="Busk P.K."/>
            <person name="Pilgaard B."/>
            <person name="Chooi Y.H."/>
            <person name="Piggott A.M."/>
        </authorList>
    </citation>
    <scope>NUCLEOTIDE SEQUENCE [LARGE SCALE GENOMIC DNA]</scope>
    <source>
        <strain evidence="1 2">FRR 5400</strain>
    </source>
</reference>
<dbReference type="Proteomes" id="UP000541154">
    <property type="component" value="Unassembled WGS sequence"/>
</dbReference>
<accession>A0A8H6ECY8</accession>
<comment type="caution">
    <text evidence="1">The sequence shown here is derived from an EMBL/GenBank/DDBJ whole genome shotgun (WGS) entry which is preliminary data.</text>
</comment>